<dbReference type="AlphaFoldDB" id="A0ABC8U7J1"/>
<dbReference type="InterPro" id="IPR023393">
    <property type="entry name" value="START-like_dom_sf"/>
</dbReference>
<name>A0ABC8U7J1_9AQUA</name>
<comment type="function">
    <text evidence="3">Required for the function of coenzyme Q in the respiratory chain. May serve as a chaperone or may be involved in the transport of Q6 from its site of synthesis to the catalytic sites of the respiratory complexes.</text>
</comment>
<evidence type="ECO:0000256" key="3">
    <source>
        <dbReference type="ARBA" id="ARBA00024947"/>
    </source>
</evidence>
<comment type="subunit">
    <text evidence="2">Interacts with coenzyme Q.</text>
</comment>
<dbReference type="Proteomes" id="UP001642360">
    <property type="component" value="Unassembled WGS sequence"/>
</dbReference>
<protein>
    <recommendedName>
        <fullName evidence="4">Coenzyme Q-binding protein COQ10 START domain-containing protein</fullName>
    </recommendedName>
</protein>
<feature type="domain" description="Coenzyme Q-binding protein COQ10 START" evidence="4">
    <location>
        <begin position="103"/>
        <end position="230"/>
    </location>
</feature>
<evidence type="ECO:0000256" key="2">
    <source>
        <dbReference type="ARBA" id="ARBA00011814"/>
    </source>
</evidence>
<dbReference type="InterPro" id="IPR044996">
    <property type="entry name" value="COQ10-like"/>
</dbReference>
<dbReference type="SUPFAM" id="SSF55961">
    <property type="entry name" value="Bet v1-like"/>
    <property type="match status" value="1"/>
</dbReference>
<evidence type="ECO:0000259" key="4">
    <source>
        <dbReference type="Pfam" id="PF03364"/>
    </source>
</evidence>
<dbReference type="PANTHER" id="PTHR12901">
    <property type="entry name" value="SPERM PROTEIN HOMOLOG"/>
    <property type="match status" value="1"/>
</dbReference>
<evidence type="ECO:0000256" key="1">
    <source>
        <dbReference type="ARBA" id="ARBA00006885"/>
    </source>
</evidence>
<comment type="similarity">
    <text evidence="1">Belongs to the COQ10 family.</text>
</comment>
<organism evidence="5 6">
    <name type="scientific">Ilex paraguariensis</name>
    <name type="common">yerba mate</name>
    <dbReference type="NCBI Taxonomy" id="185542"/>
    <lineage>
        <taxon>Eukaryota</taxon>
        <taxon>Viridiplantae</taxon>
        <taxon>Streptophyta</taxon>
        <taxon>Embryophyta</taxon>
        <taxon>Tracheophyta</taxon>
        <taxon>Spermatophyta</taxon>
        <taxon>Magnoliopsida</taxon>
        <taxon>eudicotyledons</taxon>
        <taxon>Gunneridae</taxon>
        <taxon>Pentapetalae</taxon>
        <taxon>asterids</taxon>
        <taxon>campanulids</taxon>
        <taxon>Aquifoliales</taxon>
        <taxon>Aquifoliaceae</taxon>
        <taxon>Ilex</taxon>
    </lineage>
</organism>
<dbReference type="EMBL" id="CAUOFW020006946">
    <property type="protein sequence ID" value="CAK9177013.1"/>
    <property type="molecule type" value="Genomic_DNA"/>
</dbReference>
<keyword evidence="6" id="KW-1185">Reference proteome</keyword>
<sequence>MPSFLSTSIAVGRLVSHRNSIKQMMRYSKNNLLLGNFVQIRCLSSIAFIEAFSSAKVGNYHKDDYALLGRLCNRAIQRRGFLGCGDGEEGNVLSKLYEEKRVMGYSPEQLFAVVAAVDLYEDFLPWCQRSEIIRRHRDGSFDAELEIGFKFLVESYVSHVELRKPNFIKTTASESNVFDHLINIWEFNPGPVPGTCNLHFFVDFKFQSPLYRQMANMFFKEVVSRLVGSFNDRCQLIYGPGVPVLENTYEQRV</sequence>
<reference evidence="5 6" key="1">
    <citation type="submission" date="2024-02" db="EMBL/GenBank/DDBJ databases">
        <authorList>
            <person name="Vignale AGUSTIN F."/>
            <person name="Sosa J E."/>
            <person name="Modenutti C."/>
        </authorList>
    </citation>
    <scope>NUCLEOTIDE SEQUENCE [LARGE SCALE GENOMIC DNA]</scope>
</reference>
<dbReference type="PANTHER" id="PTHR12901:SF10">
    <property type="entry name" value="COENZYME Q-BINDING PROTEIN COQ10, MITOCHONDRIAL"/>
    <property type="match status" value="1"/>
</dbReference>
<accession>A0ABC8U7J1</accession>
<comment type="caution">
    <text evidence="5">The sequence shown here is derived from an EMBL/GenBank/DDBJ whole genome shotgun (WGS) entry which is preliminary data.</text>
</comment>
<evidence type="ECO:0000313" key="6">
    <source>
        <dbReference type="Proteomes" id="UP001642360"/>
    </source>
</evidence>
<dbReference type="CDD" id="cd07813">
    <property type="entry name" value="COQ10p_like"/>
    <property type="match status" value="1"/>
</dbReference>
<dbReference type="Gene3D" id="3.30.530.20">
    <property type="match status" value="1"/>
</dbReference>
<dbReference type="InterPro" id="IPR005031">
    <property type="entry name" value="COQ10_START"/>
</dbReference>
<proteinExistence type="inferred from homology"/>
<dbReference type="Pfam" id="PF03364">
    <property type="entry name" value="Polyketide_cyc"/>
    <property type="match status" value="1"/>
</dbReference>
<evidence type="ECO:0000313" key="5">
    <source>
        <dbReference type="EMBL" id="CAK9177013.1"/>
    </source>
</evidence>
<gene>
    <name evidence="5" type="ORF">ILEXP_LOCUS46876</name>
</gene>